<dbReference type="EMBL" id="FPHC01000024">
    <property type="protein sequence ID" value="SFV51639.1"/>
    <property type="molecule type" value="Genomic_DNA"/>
</dbReference>
<evidence type="ECO:0000313" key="1">
    <source>
        <dbReference type="EMBL" id="SFV51639.1"/>
    </source>
</evidence>
<gene>
    <name evidence="1" type="ORF">MNB_SV-6-1265</name>
</gene>
<proteinExistence type="predicted"/>
<reference evidence="1" key="1">
    <citation type="submission" date="2016-10" db="EMBL/GenBank/DDBJ databases">
        <authorList>
            <person name="de Groot N.N."/>
        </authorList>
    </citation>
    <scope>NUCLEOTIDE SEQUENCE</scope>
</reference>
<dbReference type="InterPro" id="IPR012347">
    <property type="entry name" value="Ferritin-like"/>
</dbReference>
<name>A0A1W1BDT9_9ZZZZ</name>
<dbReference type="SUPFAM" id="SSF47240">
    <property type="entry name" value="Ferritin-like"/>
    <property type="match status" value="1"/>
</dbReference>
<dbReference type="InterPro" id="IPR009078">
    <property type="entry name" value="Ferritin-like_SF"/>
</dbReference>
<organism evidence="1">
    <name type="scientific">hydrothermal vent metagenome</name>
    <dbReference type="NCBI Taxonomy" id="652676"/>
    <lineage>
        <taxon>unclassified sequences</taxon>
        <taxon>metagenomes</taxon>
        <taxon>ecological metagenomes</taxon>
    </lineage>
</organism>
<protein>
    <submittedName>
        <fullName evidence="1">Uncharacterized protein</fullName>
    </submittedName>
</protein>
<dbReference type="Gene3D" id="1.20.1260.10">
    <property type="match status" value="1"/>
</dbReference>
<sequence>MKTLAIMTHEAWLTTLMAGFMSSGENKQKLFDFSDILFRHFTWVERELIKSGEKYNYDRDTIPIKVDKLSKLLNNIVQRLGQIDLQLVGSSHELNARIGSDIKYITSTLIRLPDENITAFNMERKLEDIELNKEATDALTLFLFEESYKEYELIMIYNYLKAHNEDAYINRIFQILVDESFFHLKSFGDMMAKMGILGVPRVVPKEIYQIDDIKEFLLAGIDEEIAAKEECRKLSEAVASNSPELAKFFDFINNQENYHIALMKDALLHYASTNNSGTKDDG</sequence>
<accession>A0A1W1BDT9</accession>
<dbReference type="AlphaFoldDB" id="A0A1W1BDT9"/>